<sequence>MLPSGFQVQIDPRCARRGNLRYLVGGSPMRVMKLSDPALGMTSADGRIAVADVGTQVLARRLLDAGIAHPRPMSGPCVADVTVVIPVRGNQSGVDRLLAALSDHEVSVVVVDDGSEIPIRVSDGARLIRFDENRGPAAARNAGVAATSTEFIAFLDSDTVPTGDWLTMLLGHFADPTVAIVAPRIVGLQTVAAGSDSTSFVADYANRFSSLDMGPREALVAPGTPLAYVPSAAMLVRRTGFLSFDESLRVAEDVDLCWRTHRAGWRIRYDPIAEVAHDHRESLSGMLNRRRFYGTGAAELALRHGELAAPLVMTAPIAAGVVALATRSRIGMLVAAVIAAIVCRNTMRAVAHVPQREKIAAVNTGRAFGFGLLQLAAAVLRHYWPISFLTCAVSRRFRVWFVWVAVVEALVMWVRNQMVDPETPVMSPMHYLVFRRLDDLAYGAGLWQGVIVRRDVGALRPVITRR</sequence>
<dbReference type="PANTHER" id="PTHR43179">
    <property type="entry name" value="RHAMNOSYLTRANSFERASE WBBL"/>
    <property type="match status" value="1"/>
</dbReference>
<dbReference type="GO" id="GO:0016740">
    <property type="term" value="F:transferase activity"/>
    <property type="evidence" value="ECO:0007669"/>
    <property type="project" value="InterPro"/>
</dbReference>
<organism evidence="2 3">
    <name type="scientific">Gordonia malaquae NBRC 108250</name>
    <dbReference type="NCBI Taxonomy" id="1223542"/>
    <lineage>
        <taxon>Bacteria</taxon>
        <taxon>Bacillati</taxon>
        <taxon>Actinomycetota</taxon>
        <taxon>Actinomycetes</taxon>
        <taxon>Mycobacteriales</taxon>
        <taxon>Gordoniaceae</taxon>
        <taxon>Gordonia</taxon>
    </lineage>
</organism>
<dbReference type="InterPro" id="IPR029044">
    <property type="entry name" value="Nucleotide-diphossugar_trans"/>
</dbReference>
<name>M3T9W5_GORML</name>
<comment type="caution">
    <text evidence="2">The sequence shown here is derived from an EMBL/GenBank/DDBJ whole genome shotgun (WGS) entry which is preliminary data.</text>
</comment>
<dbReference type="EMBL" id="BAOP01000002">
    <property type="protein sequence ID" value="GAC78201.1"/>
    <property type="molecule type" value="Genomic_DNA"/>
</dbReference>
<dbReference type="PANTHER" id="PTHR43179:SF7">
    <property type="entry name" value="RHAMNOSYLTRANSFERASE WBBL"/>
    <property type="match status" value="1"/>
</dbReference>
<dbReference type="SUPFAM" id="SSF53448">
    <property type="entry name" value="Nucleotide-diphospho-sugar transferases"/>
    <property type="match status" value="1"/>
</dbReference>
<evidence type="ECO:0000313" key="3">
    <source>
        <dbReference type="Proteomes" id="UP000035009"/>
    </source>
</evidence>
<dbReference type="Gene3D" id="3.90.550.10">
    <property type="entry name" value="Spore Coat Polysaccharide Biosynthesis Protein SpsA, Chain A"/>
    <property type="match status" value="1"/>
</dbReference>
<feature type="domain" description="Glycosyltransferase 2-like" evidence="1">
    <location>
        <begin position="82"/>
        <end position="186"/>
    </location>
</feature>
<evidence type="ECO:0000259" key="1">
    <source>
        <dbReference type="Pfam" id="PF00535"/>
    </source>
</evidence>
<dbReference type="InterPro" id="IPR001173">
    <property type="entry name" value="Glyco_trans_2-like"/>
</dbReference>
<dbReference type="Pfam" id="PF00535">
    <property type="entry name" value="Glycos_transf_2"/>
    <property type="match status" value="1"/>
</dbReference>
<dbReference type="InterPro" id="IPR023981">
    <property type="entry name" value="MftF"/>
</dbReference>
<dbReference type="STRING" id="410332.SAMN04488550_3583"/>
<keyword evidence="3" id="KW-1185">Reference proteome</keyword>
<accession>M3T9W5</accession>
<dbReference type="NCBIfam" id="TIGR03965">
    <property type="entry name" value="mycofact_glyco"/>
    <property type="match status" value="1"/>
</dbReference>
<gene>
    <name evidence="2" type="ORF">GM1_002_01790</name>
</gene>
<dbReference type="AlphaFoldDB" id="M3T9W5"/>
<reference evidence="2 3" key="1">
    <citation type="submission" date="2013-02" db="EMBL/GenBank/DDBJ databases">
        <title>Whole genome shotgun sequence of Gordonia malaquae NBRC 108250.</title>
        <authorList>
            <person name="Yoshida I."/>
            <person name="Hosoyama A."/>
            <person name="Tsuchikane K."/>
            <person name="Ando Y."/>
            <person name="Baba S."/>
            <person name="Ohji S."/>
            <person name="Hamada M."/>
            <person name="Tamura T."/>
            <person name="Yamazoe A."/>
            <person name="Yamazaki S."/>
            <person name="Fujita N."/>
        </authorList>
    </citation>
    <scope>NUCLEOTIDE SEQUENCE [LARGE SCALE GENOMIC DNA]</scope>
    <source>
        <strain evidence="2 3">NBRC 108250</strain>
    </source>
</reference>
<dbReference type="eggNOG" id="COG1216">
    <property type="taxonomic scope" value="Bacteria"/>
</dbReference>
<protein>
    <recommendedName>
        <fullName evidence="1">Glycosyltransferase 2-like domain-containing protein</fullName>
    </recommendedName>
</protein>
<dbReference type="Proteomes" id="UP000035009">
    <property type="component" value="Unassembled WGS sequence"/>
</dbReference>
<evidence type="ECO:0000313" key="2">
    <source>
        <dbReference type="EMBL" id="GAC78201.1"/>
    </source>
</evidence>
<proteinExistence type="predicted"/>